<protein>
    <submittedName>
        <fullName evidence="1">Uncharacterized protein</fullName>
    </submittedName>
</protein>
<sequence>MYDKVSFR</sequence>
<proteinExistence type="predicted"/>
<accession>A0A0A9A2T2</accession>
<reference evidence="1" key="1">
    <citation type="submission" date="2014-09" db="EMBL/GenBank/DDBJ databases">
        <authorList>
            <person name="Magalhaes I.L.F."/>
            <person name="Oliveira U."/>
            <person name="Santos F.R."/>
            <person name="Vidigal T.H.D.A."/>
            <person name="Brescovit A.D."/>
            <person name="Santos A.J."/>
        </authorList>
    </citation>
    <scope>NUCLEOTIDE SEQUENCE</scope>
    <source>
        <tissue evidence="1">Shoot tissue taken approximately 20 cm above the soil surface</tissue>
    </source>
</reference>
<evidence type="ECO:0000313" key="1">
    <source>
        <dbReference type="EMBL" id="JAD43315.1"/>
    </source>
</evidence>
<name>A0A0A9A2T2_ARUDO</name>
<reference evidence="1" key="2">
    <citation type="journal article" date="2015" name="Data Brief">
        <title>Shoot transcriptome of the giant reed, Arundo donax.</title>
        <authorList>
            <person name="Barrero R.A."/>
            <person name="Guerrero F.D."/>
            <person name="Moolhuijzen P."/>
            <person name="Goolsby J.A."/>
            <person name="Tidwell J."/>
            <person name="Bellgard S.E."/>
            <person name="Bellgard M.I."/>
        </authorList>
    </citation>
    <scope>NUCLEOTIDE SEQUENCE</scope>
    <source>
        <tissue evidence="1">Shoot tissue taken approximately 20 cm above the soil surface</tissue>
    </source>
</reference>
<organism evidence="1">
    <name type="scientific">Arundo donax</name>
    <name type="common">Giant reed</name>
    <name type="synonym">Donax arundinaceus</name>
    <dbReference type="NCBI Taxonomy" id="35708"/>
    <lineage>
        <taxon>Eukaryota</taxon>
        <taxon>Viridiplantae</taxon>
        <taxon>Streptophyta</taxon>
        <taxon>Embryophyta</taxon>
        <taxon>Tracheophyta</taxon>
        <taxon>Spermatophyta</taxon>
        <taxon>Magnoliopsida</taxon>
        <taxon>Liliopsida</taxon>
        <taxon>Poales</taxon>
        <taxon>Poaceae</taxon>
        <taxon>PACMAD clade</taxon>
        <taxon>Arundinoideae</taxon>
        <taxon>Arundineae</taxon>
        <taxon>Arundo</taxon>
    </lineage>
</organism>
<dbReference type="EMBL" id="GBRH01254580">
    <property type="protein sequence ID" value="JAD43315.1"/>
    <property type="molecule type" value="Transcribed_RNA"/>
</dbReference>